<keyword evidence="4 6" id="KW-0560">Oxidoreductase</keyword>
<keyword evidence="5" id="KW-0472">Membrane</keyword>
<comment type="subcellular location">
    <subcellularLocation>
        <location evidence="6">Membrane</location>
        <topology evidence="6">Multi-pass membrane protein</topology>
    </subcellularLocation>
</comment>
<evidence type="ECO:0000256" key="4">
    <source>
        <dbReference type="ARBA" id="ARBA00023002"/>
    </source>
</evidence>
<evidence type="ECO:0000256" key="5">
    <source>
        <dbReference type="ARBA" id="ARBA00023136"/>
    </source>
</evidence>
<dbReference type="PANTHER" id="PTHR10835:SF22">
    <property type="entry name" value="SQUALENE EPOXIDASE 5-RELATED"/>
    <property type="match status" value="1"/>
</dbReference>
<feature type="domain" description="Squalene epoxidase" evidence="7">
    <location>
        <begin position="58"/>
        <end position="130"/>
    </location>
</feature>
<dbReference type="Pfam" id="PF08491">
    <property type="entry name" value="SE"/>
    <property type="match status" value="1"/>
</dbReference>
<protein>
    <recommendedName>
        <fullName evidence="6">Squalene monooxygenase</fullName>
        <ecNumber evidence="6">1.14.14.17</ecNumber>
    </recommendedName>
</protein>
<evidence type="ECO:0000256" key="2">
    <source>
        <dbReference type="ARBA" id="ARBA00022630"/>
    </source>
</evidence>
<reference evidence="8 9" key="1">
    <citation type="submission" date="2021-05" db="EMBL/GenBank/DDBJ databases">
        <title>Genome Assembly of Synthetic Allotetraploid Brassica napus Reveals Homoeologous Exchanges between Subgenomes.</title>
        <authorList>
            <person name="Davis J.T."/>
        </authorList>
    </citation>
    <scope>NUCLEOTIDE SEQUENCE [LARGE SCALE GENOMIC DNA]</scope>
    <source>
        <strain evidence="9">cv. Da-Ae</strain>
        <tissue evidence="8">Seedling</tissue>
    </source>
</reference>
<sequence length="172" mass="18754">MMPFSNLSDSNKVSEILKSVYNIHNPMASTVKTLGSAFSGGVTPIKIISTFLPPPLSAFSQLLVASTDEAKEAMRRVTLITFVVEALPKTMGLLGGMNPRPLSLICQFFSMSLFSVGSLLYPFPFPLRIWHSLKLLWLSLRMLGPHLKAEGVRQMLSPASACSCVSQKPHGC</sequence>
<proteinExistence type="inferred from homology"/>
<organism evidence="8 9">
    <name type="scientific">Brassica napus</name>
    <name type="common">Rape</name>
    <dbReference type="NCBI Taxonomy" id="3708"/>
    <lineage>
        <taxon>Eukaryota</taxon>
        <taxon>Viridiplantae</taxon>
        <taxon>Streptophyta</taxon>
        <taxon>Embryophyta</taxon>
        <taxon>Tracheophyta</taxon>
        <taxon>Spermatophyta</taxon>
        <taxon>Magnoliopsida</taxon>
        <taxon>eudicotyledons</taxon>
        <taxon>Gunneridae</taxon>
        <taxon>Pentapetalae</taxon>
        <taxon>rosids</taxon>
        <taxon>malvids</taxon>
        <taxon>Brassicales</taxon>
        <taxon>Brassicaceae</taxon>
        <taxon>Brassiceae</taxon>
        <taxon>Brassica</taxon>
    </lineage>
</organism>
<keyword evidence="3 6" id="KW-0274">FAD</keyword>
<evidence type="ECO:0000256" key="6">
    <source>
        <dbReference type="RuleBase" id="RU367121"/>
    </source>
</evidence>
<evidence type="ECO:0000313" key="8">
    <source>
        <dbReference type="EMBL" id="KAH0900128.1"/>
    </source>
</evidence>
<comment type="catalytic activity">
    <reaction evidence="6">
        <text>squalene + reduced [NADPH--hemoprotein reductase] + O2 = (S)-2,3-epoxysqualene + oxidized [NADPH--hemoprotein reductase] + H2O + H(+)</text>
        <dbReference type="Rhea" id="RHEA:25282"/>
        <dbReference type="Rhea" id="RHEA-COMP:11964"/>
        <dbReference type="Rhea" id="RHEA-COMP:11965"/>
        <dbReference type="ChEBI" id="CHEBI:15377"/>
        <dbReference type="ChEBI" id="CHEBI:15378"/>
        <dbReference type="ChEBI" id="CHEBI:15379"/>
        <dbReference type="ChEBI" id="CHEBI:15440"/>
        <dbReference type="ChEBI" id="CHEBI:15441"/>
        <dbReference type="ChEBI" id="CHEBI:57618"/>
        <dbReference type="ChEBI" id="CHEBI:58210"/>
        <dbReference type="EC" id="1.14.14.17"/>
    </reaction>
</comment>
<dbReference type="PANTHER" id="PTHR10835">
    <property type="entry name" value="SQUALENE MONOOXYGENASE"/>
    <property type="match status" value="1"/>
</dbReference>
<evidence type="ECO:0000313" key="9">
    <source>
        <dbReference type="Proteomes" id="UP000824890"/>
    </source>
</evidence>
<dbReference type="InterPro" id="IPR040125">
    <property type="entry name" value="Squalene_monox"/>
</dbReference>
<evidence type="ECO:0000256" key="3">
    <source>
        <dbReference type="ARBA" id="ARBA00022827"/>
    </source>
</evidence>
<gene>
    <name evidence="8" type="ORF">HID58_049696</name>
</gene>
<keyword evidence="2 6" id="KW-0285">Flavoprotein</keyword>
<comment type="cofactor">
    <cofactor evidence="1 6">
        <name>FAD</name>
        <dbReference type="ChEBI" id="CHEBI:57692"/>
    </cofactor>
</comment>
<keyword evidence="9" id="KW-1185">Reference proteome</keyword>
<comment type="function">
    <text evidence="6">Catalyzes the stereospecific oxidation of squalene to (S)-2,3-epoxysqualene, and is considered to be a rate-limiting enzyme in steroid biosynthesis.</text>
</comment>
<dbReference type="EC" id="1.14.14.17" evidence="6"/>
<evidence type="ECO:0000256" key="1">
    <source>
        <dbReference type="ARBA" id="ARBA00001974"/>
    </source>
</evidence>
<dbReference type="EMBL" id="JAGKQM010000012">
    <property type="protein sequence ID" value="KAH0900128.1"/>
    <property type="molecule type" value="Genomic_DNA"/>
</dbReference>
<evidence type="ECO:0000259" key="7">
    <source>
        <dbReference type="Pfam" id="PF08491"/>
    </source>
</evidence>
<dbReference type="InterPro" id="IPR013698">
    <property type="entry name" value="Squalene_epoxidase"/>
</dbReference>
<comment type="similarity">
    <text evidence="6">Belongs to the squalene monooxygenase family.</text>
</comment>
<dbReference type="Proteomes" id="UP000824890">
    <property type="component" value="Unassembled WGS sequence"/>
</dbReference>
<accession>A0ABQ8B6Q7</accession>
<name>A0ABQ8B6Q7_BRANA</name>
<comment type="caution">
    <text evidence="8">The sequence shown here is derived from an EMBL/GenBank/DDBJ whole genome shotgun (WGS) entry which is preliminary data.</text>
</comment>